<evidence type="ECO:0000313" key="1">
    <source>
        <dbReference type="EMBL" id="KAI8014869.1"/>
    </source>
</evidence>
<sequence>MQAWSQLGPVPTQLSCESAVDVERVVRVVEHLRKQANFIFRVGIMYMSNDGELGQQMRSNMFSSGSGFCAVGCSLNLAFSSKLSSDVNRPFGDEITTSDSLTMPFRAARIASEEVGAQVLLGHRPNLLSVVLAITSSADMSRNNLKESSTDDSTIQLYKQLSFSYPSLQQPLFHERDTDNSVDFLYQNSLTTYQPVAASSSSTGLSVNP</sequence>
<proteinExistence type="predicted"/>
<gene>
    <name evidence="1" type="ORF">LOK49_LG05G01450</name>
</gene>
<name>A0ACC0HPB0_9ERIC</name>
<dbReference type="Proteomes" id="UP001060215">
    <property type="component" value="Chromosome 4"/>
</dbReference>
<comment type="caution">
    <text evidence="1">The sequence shown here is derived from an EMBL/GenBank/DDBJ whole genome shotgun (WGS) entry which is preliminary data.</text>
</comment>
<reference evidence="1 2" key="1">
    <citation type="journal article" date="2022" name="Plant J.">
        <title>Chromosome-level genome of Camellia lanceoleosa provides a valuable resource for understanding genome evolution and self-incompatibility.</title>
        <authorList>
            <person name="Gong W."/>
            <person name="Xiao S."/>
            <person name="Wang L."/>
            <person name="Liao Z."/>
            <person name="Chang Y."/>
            <person name="Mo W."/>
            <person name="Hu G."/>
            <person name="Li W."/>
            <person name="Zhao G."/>
            <person name="Zhu H."/>
            <person name="Hu X."/>
            <person name="Ji K."/>
            <person name="Xiang X."/>
            <person name="Song Q."/>
            <person name="Yuan D."/>
            <person name="Jin S."/>
            <person name="Zhang L."/>
        </authorList>
    </citation>
    <scope>NUCLEOTIDE SEQUENCE [LARGE SCALE GENOMIC DNA]</scope>
    <source>
        <strain evidence="1">SQ_2022a</strain>
    </source>
</reference>
<evidence type="ECO:0000313" key="2">
    <source>
        <dbReference type="Proteomes" id="UP001060215"/>
    </source>
</evidence>
<organism evidence="1 2">
    <name type="scientific">Camellia lanceoleosa</name>
    <dbReference type="NCBI Taxonomy" id="1840588"/>
    <lineage>
        <taxon>Eukaryota</taxon>
        <taxon>Viridiplantae</taxon>
        <taxon>Streptophyta</taxon>
        <taxon>Embryophyta</taxon>
        <taxon>Tracheophyta</taxon>
        <taxon>Spermatophyta</taxon>
        <taxon>Magnoliopsida</taxon>
        <taxon>eudicotyledons</taxon>
        <taxon>Gunneridae</taxon>
        <taxon>Pentapetalae</taxon>
        <taxon>asterids</taxon>
        <taxon>Ericales</taxon>
        <taxon>Theaceae</taxon>
        <taxon>Camellia</taxon>
    </lineage>
</organism>
<keyword evidence="2" id="KW-1185">Reference proteome</keyword>
<dbReference type="EMBL" id="CM045761">
    <property type="protein sequence ID" value="KAI8014869.1"/>
    <property type="molecule type" value="Genomic_DNA"/>
</dbReference>
<accession>A0ACC0HPB0</accession>
<protein>
    <submittedName>
        <fullName evidence="1">Uncharacterized protein</fullName>
    </submittedName>
</protein>